<protein>
    <submittedName>
        <fullName evidence="4">DUF480 domain-containing protein</fullName>
    </submittedName>
</protein>
<evidence type="ECO:0000256" key="1">
    <source>
        <dbReference type="HAMAP-Rule" id="MF_01584"/>
    </source>
</evidence>
<gene>
    <name evidence="4" type="ORF">DI564_06105</name>
</gene>
<proteinExistence type="inferred from homology"/>
<dbReference type="PANTHER" id="PTHR38768:SF1">
    <property type="entry name" value="UPF0502 PROTEIN YCEH"/>
    <property type="match status" value="1"/>
</dbReference>
<feature type="coiled-coil region" evidence="2">
    <location>
        <begin position="248"/>
        <end position="275"/>
    </location>
</feature>
<dbReference type="InterPro" id="IPR007432">
    <property type="entry name" value="DUF480"/>
</dbReference>
<comment type="caution">
    <text evidence="4">The sequence shown here is derived from an EMBL/GenBank/DDBJ whole genome shotgun (WGS) entry which is preliminary data.</text>
</comment>
<comment type="similarity">
    <text evidence="1">Belongs to the UPF0502 family.</text>
</comment>
<dbReference type="Gene3D" id="1.10.10.10">
    <property type="entry name" value="Winged helix-like DNA-binding domain superfamily/Winged helix DNA-binding domain"/>
    <property type="match status" value="2"/>
</dbReference>
<name>A0A2W5KMX3_9GAMM</name>
<dbReference type="Proteomes" id="UP000249046">
    <property type="component" value="Unassembled WGS sequence"/>
</dbReference>
<dbReference type="AlphaFoldDB" id="A0A2W5KMX3"/>
<sequence>MWPRSYAALPAKEPAGDDAVGAARNGPDIAQAADRGGGASSRSVTLRPLFRCERAVDDSPTETAAGSASLNAIEARILGCLIEKAAITPEVYPLTLNALVAACNQKTSREPVLQLEPGAVAHALRDLETRDLVRVAPSSQRVSRYEHRFDTGFNVTARQRAVLCLLLLRGPQTLNELLTRSERLAEFPSVEDVRDTLDRLAQREPPLAVNLGRAAGQREDRYMHLLCGPVDADAYVATAAADAPGSARGGLAERVAQLEGEIESLRGELDALRGRLEAAGI</sequence>
<dbReference type="SUPFAM" id="SSF46785">
    <property type="entry name" value="Winged helix' DNA-binding domain"/>
    <property type="match status" value="2"/>
</dbReference>
<keyword evidence="2" id="KW-0175">Coiled coil</keyword>
<evidence type="ECO:0000313" key="4">
    <source>
        <dbReference type="EMBL" id="PZQ17379.1"/>
    </source>
</evidence>
<dbReference type="HAMAP" id="MF_01584">
    <property type="entry name" value="UPF0502"/>
    <property type="match status" value="1"/>
</dbReference>
<dbReference type="Pfam" id="PF04337">
    <property type="entry name" value="DUF480"/>
    <property type="match status" value="1"/>
</dbReference>
<dbReference type="InterPro" id="IPR036390">
    <property type="entry name" value="WH_DNA-bd_sf"/>
</dbReference>
<accession>A0A2W5KMX3</accession>
<feature type="region of interest" description="Disordered" evidence="3">
    <location>
        <begin position="10"/>
        <end position="42"/>
    </location>
</feature>
<evidence type="ECO:0000313" key="5">
    <source>
        <dbReference type="Proteomes" id="UP000249046"/>
    </source>
</evidence>
<evidence type="ECO:0000256" key="2">
    <source>
        <dbReference type="SAM" id="Coils"/>
    </source>
</evidence>
<dbReference type="InterPro" id="IPR036388">
    <property type="entry name" value="WH-like_DNA-bd_sf"/>
</dbReference>
<organism evidence="4 5">
    <name type="scientific">Rhodanobacter denitrificans</name>
    <dbReference type="NCBI Taxonomy" id="666685"/>
    <lineage>
        <taxon>Bacteria</taxon>
        <taxon>Pseudomonadati</taxon>
        <taxon>Pseudomonadota</taxon>
        <taxon>Gammaproteobacteria</taxon>
        <taxon>Lysobacterales</taxon>
        <taxon>Rhodanobacteraceae</taxon>
        <taxon>Rhodanobacter</taxon>
    </lineage>
</organism>
<evidence type="ECO:0000256" key="3">
    <source>
        <dbReference type="SAM" id="MobiDB-lite"/>
    </source>
</evidence>
<reference evidence="4 5" key="1">
    <citation type="submission" date="2017-08" db="EMBL/GenBank/DDBJ databases">
        <title>Infants hospitalized years apart are colonized by the same room-sourced microbial strains.</title>
        <authorList>
            <person name="Brooks B."/>
            <person name="Olm M.R."/>
            <person name="Firek B.A."/>
            <person name="Baker R."/>
            <person name="Thomas B.C."/>
            <person name="Morowitz M.J."/>
            <person name="Banfield J.F."/>
        </authorList>
    </citation>
    <scope>NUCLEOTIDE SEQUENCE [LARGE SCALE GENOMIC DNA]</scope>
    <source>
        <strain evidence="4">S2_005_003_R2_42</strain>
    </source>
</reference>
<dbReference type="PANTHER" id="PTHR38768">
    <property type="entry name" value="UPF0502 PROTEIN YCEH"/>
    <property type="match status" value="1"/>
</dbReference>
<dbReference type="EMBL" id="QFPO01000004">
    <property type="protein sequence ID" value="PZQ17379.1"/>
    <property type="molecule type" value="Genomic_DNA"/>
</dbReference>